<feature type="compositionally biased region" description="Basic and acidic residues" evidence="2">
    <location>
        <begin position="536"/>
        <end position="545"/>
    </location>
</feature>
<reference evidence="4" key="1">
    <citation type="submission" date="2021-12" db="EMBL/GenBank/DDBJ databases">
        <title>Convergent genome expansion in fungi linked to evolution of root-endophyte symbiosis.</title>
        <authorList>
            <consortium name="DOE Joint Genome Institute"/>
            <person name="Ke Y.-H."/>
            <person name="Bonito G."/>
            <person name="Liao H.-L."/>
            <person name="Looney B."/>
            <person name="Rojas-Flechas A."/>
            <person name="Nash J."/>
            <person name="Hameed K."/>
            <person name="Schadt C."/>
            <person name="Martin F."/>
            <person name="Crous P.W."/>
            <person name="Miettinen O."/>
            <person name="Magnuson J.K."/>
            <person name="Labbe J."/>
            <person name="Jacobson D."/>
            <person name="Doktycz M.J."/>
            <person name="Veneault-Fourrey C."/>
            <person name="Kuo A."/>
            <person name="Mondo S."/>
            <person name="Calhoun S."/>
            <person name="Riley R."/>
            <person name="Ohm R."/>
            <person name="LaButti K."/>
            <person name="Andreopoulos B."/>
            <person name="Pangilinan J."/>
            <person name="Nolan M."/>
            <person name="Tritt A."/>
            <person name="Clum A."/>
            <person name="Lipzen A."/>
            <person name="Daum C."/>
            <person name="Barry K."/>
            <person name="Grigoriev I.V."/>
            <person name="Vilgalys R."/>
        </authorList>
    </citation>
    <scope>NUCLEOTIDE SEQUENCE</scope>
    <source>
        <strain evidence="4">PMI_201</strain>
    </source>
</reference>
<dbReference type="InterPro" id="IPR001192">
    <property type="entry name" value="PI-PLC_fam"/>
</dbReference>
<dbReference type="GeneID" id="70251080"/>
<dbReference type="CDD" id="cd08598">
    <property type="entry name" value="PI-PLC1c_yeast"/>
    <property type="match status" value="1"/>
</dbReference>
<keyword evidence="1" id="KW-0443">Lipid metabolism</keyword>
<dbReference type="GO" id="GO:0048015">
    <property type="term" value="P:phosphatidylinositol-mediated signaling"/>
    <property type="evidence" value="ECO:0007669"/>
    <property type="project" value="TreeGrafter"/>
</dbReference>
<dbReference type="GO" id="GO:0016042">
    <property type="term" value="P:lipid catabolic process"/>
    <property type="evidence" value="ECO:0007669"/>
    <property type="project" value="UniProtKB-KW"/>
</dbReference>
<protein>
    <recommendedName>
        <fullName evidence="1">Phosphoinositide phospholipase C</fullName>
        <ecNumber evidence="1">3.1.4.11</ecNumber>
    </recommendedName>
</protein>
<organism evidence="4 5">
    <name type="scientific">Talaromyces proteolyticus</name>
    <dbReference type="NCBI Taxonomy" id="1131652"/>
    <lineage>
        <taxon>Eukaryota</taxon>
        <taxon>Fungi</taxon>
        <taxon>Dikarya</taxon>
        <taxon>Ascomycota</taxon>
        <taxon>Pezizomycotina</taxon>
        <taxon>Eurotiomycetes</taxon>
        <taxon>Eurotiomycetidae</taxon>
        <taxon>Eurotiales</taxon>
        <taxon>Trichocomaceae</taxon>
        <taxon>Talaromyces</taxon>
        <taxon>Talaromyces sect. Bacilispori</taxon>
    </lineage>
</organism>
<dbReference type="Proteomes" id="UP001201262">
    <property type="component" value="Unassembled WGS sequence"/>
</dbReference>
<comment type="caution">
    <text evidence="4">The sequence shown here is derived from an EMBL/GenBank/DDBJ whole genome shotgun (WGS) entry which is preliminary data.</text>
</comment>
<dbReference type="Pfam" id="PF00387">
    <property type="entry name" value="PI-PLC-Y"/>
    <property type="match status" value="1"/>
</dbReference>
<dbReference type="InterPro" id="IPR035892">
    <property type="entry name" value="C2_domain_sf"/>
</dbReference>
<dbReference type="Pfam" id="PF00388">
    <property type="entry name" value="PI-PLC-X"/>
    <property type="match status" value="1"/>
</dbReference>
<feature type="region of interest" description="Disordered" evidence="2">
    <location>
        <begin position="523"/>
        <end position="547"/>
    </location>
</feature>
<dbReference type="EC" id="3.1.4.11" evidence="1"/>
<dbReference type="PANTHER" id="PTHR10336">
    <property type="entry name" value="PHOSPHOINOSITIDE-SPECIFIC PHOSPHOLIPASE C FAMILY PROTEIN"/>
    <property type="match status" value="1"/>
</dbReference>
<dbReference type="Gene3D" id="2.60.40.150">
    <property type="entry name" value="C2 domain"/>
    <property type="match status" value="1"/>
</dbReference>
<dbReference type="InterPro" id="IPR001711">
    <property type="entry name" value="PLipase_C_Pinositol-sp_Y"/>
</dbReference>
<keyword evidence="5" id="KW-1185">Reference proteome</keyword>
<dbReference type="AlphaFoldDB" id="A0AAD4PXZ3"/>
<accession>A0AAD4PXZ3</accession>
<dbReference type="CDD" id="cd00275">
    <property type="entry name" value="C2_PLC_like"/>
    <property type="match status" value="1"/>
</dbReference>
<dbReference type="InterPro" id="IPR000909">
    <property type="entry name" value="PLipase_C_PInositol-sp_X_dom"/>
</dbReference>
<name>A0AAD4PXZ3_9EURO</name>
<dbReference type="InterPro" id="IPR017946">
    <property type="entry name" value="PLC-like_Pdiesterase_TIM-brl"/>
</dbReference>
<dbReference type="EMBL" id="JAJTJA010000009">
    <property type="protein sequence ID" value="KAH8694075.1"/>
    <property type="molecule type" value="Genomic_DNA"/>
</dbReference>
<dbReference type="Gene3D" id="3.20.20.190">
    <property type="entry name" value="Phosphatidylinositol (PI) phosphodiesterase"/>
    <property type="match status" value="1"/>
</dbReference>
<dbReference type="SMART" id="SM00148">
    <property type="entry name" value="PLCXc"/>
    <property type="match status" value="1"/>
</dbReference>
<dbReference type="PANTHER" id="PTHR10336:SF82">
    <property type="entry name" value="PHOSPHOINOSITIDE PHOSPHOLIPASE C"/>
    <property type="match status" value="1"/>
</dbReference>
<dbReference type="PROSITE" id="PS50008">
    <property type="entry name" value="PIPLC_Y_DOMAIN"/>
    <property type="match status" value="1"/>
</dbReference>
<proteinExistence type="predicted"/>
<comment type="catalytic activity">
    <reaction evidence="1">
        <text>a 1,2-diacyl-sn-glycero-3-phospho-(1D-myo-inositol-4,5-bisphosphate) + H2O = 1D-myo-inositol 1,4,5-trisphosphate + a 1,2-diacyl-sn-glycerol + H(+)</text>
        <dbReference type="Rhea" id="RHEA:33179"/>
        <dbReference type="ChEBI" id="CHEBI:15377"/>
        <dbReference type="ChEBI" id="CHEBI:15378"/>
        <dbReference type="ChEBI" id="CHEBI:17815"/>
        <dbReference type="ChEBI" id="CHEBI:58456"/>
        <dbReference type="ChEBI" id="CHEBI:203600"/>
        <dbReference type="EC" id="3.1.4.11"/>
    </reaction>
</comment>
<feature type="domain" description="PI-PLC Y-box" evidence="3">
    <location>
        <begin position="347"/>
        <end position="460"/>
    </location>
</feature>
<dbReference type="GO" id="GO:0051209">
    <property type="term" value="P:release of sequestered calcium ion into cytosol"/>
    <property type="evidence" value="ECO:0007669"/>
    <property type="project" value="TreeGrafter"/>
</dbReference>
<evidence type="ECO:0000313" key="5">
    <source>
        <dbReference type="Proteomes" id="UP001201262"/>
    </source>
</evidence>
<dbReference type="SUPFAM" id="SSF51695">
    <property type="entry name" value="PLC-like phosphodiesterases"/>
    <property type="match status" value="1"/>
</dbReference>
<feature type="compositionally biased region" description="Polar residues" evidence="2">
    <location>
        <begin position="147"/>
        <end position="159"/>
    </location>
</feature>
<keyword evidence="1" id="KW-0442">Lipid degradation</keyword>
<feature type="region of interest" description="Disordered" evidence="2">
    <location>
        <begin position="133"/>
        <end position="159"/>
    </location>
</feature>
<evidence type="ECO:0000313" key="4">
    <source>
        <dbReference type="EMBL" id="KAH8694075.1"/>
    </source>
</evidence>
<dbReference type="GO" id="GO:0004435">
    <property type="term" value="F:phosphatidylinositol-4,5-bisphosphate phospholipase C activity"/>
    <property type="evidence" value="ECO:0007669"/>
    <property type="project" value="UniProtKB-EC"/>
</dbReference>
<sequence length="619" mass="68671">MATTGIAEIASFSEPVLAHLKAIYESLCHNGPEPHFNSVQNDADSGQDRLTSLASFLTYMASPAARANHTAEASDLSARISHYYISSSHNTYLTGNQLYSQASAAAYTNVLLRGCRCLEIDVWDGLSRSSSVSSSSSFHESNENRPLRQTSVNGHSRMKSLSNGVRQLVKRAASTRSSKHPTLSHAQMLQKTNSKTGEAGGSGVLCEPRVLHGHTLTKEVSFRDVCYAIRDNAFVGNDLPVIVSLEVHAGLEQQQMMVDIMREAWKGYLVEIETGENTDLPRLQDLRRKILIKVKWSPHNSKVAEGVAHTEEKTEELESGVRKLDIVGEDRQDSQSKQKASKILHALGELAVYTRAFHFSHFTQKEATMPTHVFSLSETAVKDAHAKSNRALLDHNREFLMRVYPSGIRVNSSNLDPTFFWQQGAQMVALNWQNCDKGMMINDAMFPDGAGWAMKPSLYRAVSSGDGCSNVLLGDAVQTVDLSIEIYAGQQIRHPDTNSTSGNNFHLYIICQLHLCKAEEALSATDEPGQRPKQRAANEENDTKKYKLRSKTSTGIDPDFKGERFKIKDDEFGRDSLAAWACIRLDRLKQGYRFLHLKNGLGQPSGMLLVKINKKVSKS</sequence>
<evidence type="ECO:0000259" key="3">
    <source>
        <dbReference type="PROSITE" id="PS50008"/>
    </source>
</evidence>
<dbReference type="PROSITE" id="PS50007">
    <property type="entry name" value="PIPLC_X_DOMAIN"/>
    <property type="match status" value="1"/>
</dbReference>
<dbReference type="PRINTS" id="PR00390">
    <property type="entry name" value="PHPHLIPASEC"/>
</dbReference>
<gene>
    <name evidence="4" type="ORF">BGW36DRAFT_430100</name>
</gene>
<evidence type="ECO:0000256" key="2">
    <source>
        <dbReference type="SAM" id="MobiDB-lite"/>
    </source>
</evidence>
<dbReference type="SMART" id="SM00149">
    <property type="entry name" value="PLCYc"/>
    <property type="match status" value="1"/>
</dbReference>
<keyword evidence="1" id="KW-0378">Hydrolase</keyword>
<evidence type="ECO:0000256" key="1">
    <source>
        <dbReference type="RuleBase" id="RU361133"/>
    </source>
</evidence>
<dbReference type="RefSeq" id="XP_046069745.1">
    <property type="nucleotide sequence ID" value="XM_046220793.1"/>
</dbReference>